<sequence length="525" mass="57581">MPRKAETLTSGGVERLIREARETRAAPRDIADGGCQGLTLRLTPTAAVWSIRFRHDDKPLRIRLGDAREWTLAQARAVAGDLRTHVEAGQGIPANDWIALKRTALAAKGGVDVPAAMPRGRGPATWTLAEARQAWGAWMRREVEACLLRDATVRNYLGVMSGPAMRTLDASLVSRITVADVAAVVATLVEQGKRSTARDVVRVSKRFWPWMGDAGRKHLSGADPNALAGLKAPETGDKPTRRSPRVPAIASMLAVAQHGALSTSVGGAIELLIYTAQRRLSVVTARVAEFEPWPEREGWGIWWQGHRTIAQGAPTEDDPRHGSHALPLPPHVWRRIETYLAFSRREAEERGVPRSPWMYPAARPRRIGDPVTHLSPHTLTHAVAAMPGIEASPQDVRRAFATVCQRDLGVAAPVVGMVLDHATGDLPEVSDGNPMTRRSTLDQMLALKAPALEAWQKAVWAERLKVELPDREVLKAQIVAENLRQRGVTDLEAEGERRRKAAAKAYAEGRTWRQRRRPVGATNPA</sequence>
<dbReference type="InterPro" id="IPR013762">
    <property type="entry name" value="Integrase-like_cat_sf"/>
</dbReference>
<keyword evidence="3" id="KW-0233">DNA recombination</keyword>
<reference evidence="6 7" key="1">
    <citation type="submission" date="2015-03" db="EMBL/GenBank/DDBJ databases">
        <title>Genome sequencing of Methylobacterium aquaticum DSM16371 type strain.</title>
        <authorList>
            <person name="Chaudhry V."/>
            <person name="Patil P.B."/>
        </authorList>
    </citation>
    <scope>NUCLEOTIDE SEQUENCE [LARGE SCALE GENOMIC DNA]</scope>
    <source>
        <strain evidence="6 7">DSM 16371</strain>
    </source>
</reference>
<dbReference type="GO" id="GO:0015074">
    <property type="term" value="P:DNA integration"/>
    <property type="evidence" value="ECO:0007669"/>
    <property type="project" value="UniProtKB-KW"/>
</dbReference>
<evidence type="ECO:0000256" key="2">
    <source>
        <dbReference type="ARBA" id="ARBA00022908"/>
    </source>
</evidence>
<dbReference type="AlphaFoldDB" id="A0A0J6SQ07"/>
<comment type="caution">
    <text evidence="6">The sequence shown here is derived from an EMBL/GenBank/DDBJ whole genome shotgun (WGS) entry which is preliminary data.</text>
</comment>
<evidence type="ECO:0000313" key="7">
    <source>
        <dbReference type="Proteomes" id="UP000035929"/>
    </source>
</evidence>
<dbReference type="Gene3D" id="3.30.160.390">
    <property type="entry name" value="Integrase, DNA-binding domain"/>
    <property type="match status" value="1"/>
</dbReference>
<evidence type="ECO:0000256" key="4">
    <source>
        <dbReference type="SAM" id="MobiDB-lite"/>
    </source>
</evidence>
<dbReference type="Proteomes" id="UP000035929">
    <property type="component" value="Unassembled WGS sequence"/>
</dbReference>
<accession>A0A0J6SQ07</accession>
<dbReference type="InterPro" id="IPR038488">
    <property type="entry name" value="Integrase_DNA-bd_sf"/>
</dbReference>
<dbReference type="PANTHER" id="PTHR30629">
    <property type="entry name" value="PROPHAGE INTEGRASE"/>
    <property type="match status" value="1"/>
</dbReference>
<dbReference type="InterPro" id="IPR011010">
    <property type="entry name" value="DNA_brk_join_enz"/>
</dbReference>
<gene>
    <name evidence="6" type="ORF">VP06_11185</name>
</gene>
<keyword evidence="2" id="KW-0229">DNA integration</keyword>
<protein>
    <recommendedName>
        <fullName evidence="5">Integrase DNA-binding domain-containing protein</fullName>
    </recommendedName>
</protein>
<dbReference type="OrthoDB" id="8133343at2"/>
<dbReference type="EMBL" id="LABX01000081">
    <property type="protein sequence ID" value="KMO35764.1"/>
    <property type="molecule type" value="Genomic_DNA"/>
</dbReference>
<dbReference type="SUPFAM" id="SSF56349">
    <property type="entry name" value="DNA breaking-rejoining enzymes"/>
    <property type="match status" value="1"/>
</dbReference>
<dbReference type="GO" id="GO:0006310">
    <property type="term" value="P:DNA recombination"/>
    <property type="evidence" value="ECO:0007669"/>
    <property type="project" value="UniProtKB-KW"/>
</dbReference>
<feature type="region of interest" description="Disordered" evidence="4">
    <location>
        <begin position="219"/>
        <end position="244"/>
    </location>
</feature>
<evidence type="ECO:0000256" key="3">
    <source>
        <dbReference type="ARBA" id="ARBA00023172"/>
    </source>
</evidence>
<dbReference type="InterPro" id="IPR025166">
    <property type="entry name" value="Integrase_DNA_bind_dom"/>
</dbReference>
<feature type="domain" description="Integrase DNA-binding" evidence="5">
    <location>
        <begin position="18"/>
        <end position="90"/>
    </location>
</feature>
<dbReference type="PANTHER" id="PTHR30629:SF2">
    <property type="entry name" value="PROPHAGE INTEGRASE INTS-RELATED"/>
    <property type="match status" value="1"/>
</dbReference>
<dbReference type="Gene3D" id="1.10.443.10">
    <property type="entry name" value="Intergrase catalytic core"/>
    <property type="match status" value="1"/>
</dbReference>
<dbReference type="GO" id="GO:0003677">
    <property type="term" value="F:DNA binding"/>
    <property type="evidence" value="ECO:0007669"/>
    <property type="project" value="InterPro"/>
</dbReference>
<comment type="similarity">
    <text evidence="1">Belongs to the 'phage' integrase family.</text>
</comment>
<evidence type="ECO:0000259" key="5">
    <source>
        <dbReference type="Pfam" id="PF13356"/>
    </source>
</evidence>
<evidence type="ECO:0000313" key="6">
    <source>
        <dbReference type="EMBL" id="KMO35764.1"/>
    </source>
</evidence>
<dbReference type="RefSeq" id="WP_048463833.1">
    <property type="nucleotide sequence ID" value="NZ_LABX01000081.1"/>
</dbReference>
<name>A0A0J6SQ07_9HYPH</name>
<proteinExistence type="inferred from homology"/>
<dbReference type="Pfam" id="PF13356">
    <property type="entry name" value="Arm-DNA-bind_3"/>
    <property type="match status" value="1"/>
</dbReference>
<dbReference type="PATRIC" id="fig|270351.6.peg.7160"/>
<evidence type="ECO:0000256" key="1">
    <source>
        <dbReference type="ARBA" id="ARBA00008857"/>
    </source>
</evidence>
<organism evidence="6 7">
    <name type="scientific">Methylobacterium aquaticum</name>
    <dbReference type="NCBI Taxonomy" id="270351"/>
    <lineage>
        <taxon>Bacteria</taxon>
        <taxon>Pseudomonadati</taxon>
        <taxon>Pseudomonadota</taxon>
        <taxon>Alphaproteobacteria</taxon>
        <taxon>Hyphomicrobiales</taxon>
        <taxon>Methylobacteriaceae</taxon>
        <taxon>Methylobacterium</taxon>
    </lineage>
</organism>
<dbReference type="InterPro" id="IPR050808">
    <property type="entry name" value="Phage_Integrase"/>
</dbReference>
<feature type="region of interest" description="Disordered" evidence="4">
    <location>
        <begin position="505"/>
        <end position="525"/>
    </location>
</feature>